<dbReference type="RefSeq" id="WP_189019876.1">
    <property type="nucleotide sequence ID" value="NZ_BMHE01000063.1"/>
</dbReference>
<dbReference type="PANTHER" id="PTHR43591:SF110">
    <property type="entry name" value="RHODANESE DOMAIN-CONTAINING PROTEIN"/>
    <property type="match status" value="1"/>
</dbReference>
<dbReference type="CDD" id="cd02440">
    <property type="entry name" value="AdoMet_MTases"/>
    <property type="match status" value="1"/>
</dbReference>
<evidence type="ECO:0000313" key="2">
    <source>
        <dbReference type="EMBL" id="GGA11517.1"/>
    </source>
</evidence>
<evidence type="ECO:0000259" key="1">
    <source>
        <dbReference type="Pfam" id="PF08241"/>
    </source>
</evidence>
<dbReference type="SUPFAM" id="SSF53335">
    <property type="entry name" value="S-adenosyl-L-methionine-dependent methyltransferases"/>
    <property type="match status" value="1"/>
</dbReference>
<accession>A0ABQ1FG94</accession>
<dbReference type="InterPro" id="IPR029063">
    <property type="entry name" value="SAM-dependent_MTases_sf"/>
</dbReference>
<dbReference type="InterPro" id="IPR013216">
    <property type="entry name" value="Methyltransf_11"/>
</dbReference>
<dbReference type="Proteomes" id="UP000615455">
    <property type="component" value="Unassembled WGS sequence"/>
</dbReference>
<proteinExistence type="predicted"/>
<reference evidence="3" key="1">
    <citation type="journal article" date="2019" name="Int. J. Syst. Evol. Microbiol.">
        <title>The Global Catalogue of Microorganisms (GCM) 10K type strain sequencing project: providing services to taxonomists for standard genome sequencing and annotation.</title>
        <authorList>
            <consortium name="The Broad Institute Genomics Platform"/>
            <consortium name="The Broad Institute Genome Sequencing Center for Infectious Disease"/>
            <person name="Wu L."/>
            <person name="Ma J."/>
        </authorList>
    </citation>
    <scope>NUCLEOTIDE SEQUENCE [LARGE SCALE GENOMIC DNA]</scope>
    <source>
        <strain evidence="3">CGMCC 1.15043</strain>
    </source>
</reference>
<dbReference type="Gene3D" id="3.40.50.150">
    <property type="entry name" value="Vaccinia Virus protein VP39"/>
    <property type="match status" value="1"/>
</dbReference>
<keyword evidence="3" id="KW-1185">Reference proteome</keyword>
<feature type="domain" description="Methyltransferase type 11" evidence="1">
    <location>
        <begin position="50"/>
        <end position="140"/>
    </location>
</feature>
<dbReference type="PROSITE" id="PS01131">
    <property type="entry name" value="RRNA_A_DIMETH"/>
    <property type="match status" value="1"/>
</dbReference>
<comment type="caution">
    <text evidence="2">The sequence shown here is derived from an EMBL/GenBank/DDBJ whole genome shotgun (WGS) entry which is preliminary data.</text>
</comment>
<sequence length="251" mass="29504">MHNNKPEKLHDIWLNSVMDSEDTFIYLLNTMVKSAFYYIDSCMKEESMVLDIGCGTGLITNVMSNISNNVYGVEVDITKVNEAKDRYKKPFFVNGDIQKLPFQDHTFDIVTSFSVLQYVDRKTALSEIHRVLKPNGKIVFLENLYGNPFVMLYRMFRPNIENPYMMPKKHIKWSEITEFNPYFKVTDLETFHLTTPLSIGIKKIRKANTTNTMESNICYNFLQDVDGFMLTHFKFLRRFSWNFVLYGEKVI</sequence>
<evidence type="ECO:0000313" key="3">
    <source>
        <dbReference type="Proteomes" id="UP000615455"/>
    </source>
</evidence>
<dbReference type="PANTHER" id="PTHR43591">
    <property type="entry name" value="METHYLTRANSFERASE"/>
    <property type="match status" value="1"/>
</dbReference>
<name>A0ABQ1FG94_9BACL</name>
<gene>
    <name evidence="2" type="ORF">GCM10008018_65780</name>
</gene>
<dbReference type="InterPro" id="IPR020596">
    <property type="entry name" value="rRNA_Ade_Mease_Trfase_CS"/>
</dbReference>
<organism evidence="2 3">
    <name type="scientific">Paenibacillus marchantiophytorum</name>
    <dbReference type="NCBI Taxonomy" id="1619310"/>
    <lineage>
        <taxon>Bacteria</taxon>
        <taxon>Bacillati</taxon>
        <taxon>Bacillota</taxon>
        <taxon>Bacilli</taxon>
        <taxon>Bacillales</taxon>
        <taxon>Paenibacillaceae</taxon>
        <taxon>Paenibacillus</taxon>
    </lineage>
</organism>
<dbReference type="Pfam" id="PF08241">
    <property type="entry name" value="Methyltransf_11"/>
    <property type="match status" value="1"/>
</dbReference>
<dbReference type="EMBL" id="BMHE01000063">
    <property type="protein sequence ID" value="GGA11517.1"/>
    <property type="molecule type" value="Genomic_DNA"/>
</dbReference>
<protein>
    <recommendedName>
        <fullName evidence="1">Methyltransferase type 11 domain-containing protein</fullName>
    </recommendedName>
</protein>